<dbReference type="InterPro" id="IPR010982">
    <property type="entry name" value="Lambda_DNA-bd_dom_sf"/>
</dbReference>
<protein>
    <submittedName>
        <fullName evidence="1">Uncharacterized protein</fullName>
    </submittedName>
</protein>
<proteinExistence type="predicted"/>
<evidence type="ECO:0000313" key="2">
    <source>
        <dbReference type="Proteomes" id="UP000628710"/>
    </source>
</evidence>
<comment type="caution">
    <text evidence="1">The sequence shown here is derived from an EMBL/GenBank/DDBJ whole genome shotgun (WGS) entry which is preliminary data.</text>
</comment>
<reference evidence="1" key="1">
    <citation type="submission" date="2020-12" db="EMBL/GenBank/DDBJ databases">
        <title>Marinomonas arctica sp. nov., a psychrotolerant bacterium isolated from the Arctic.</title>
        <authorList>
            <person name="Zhang Y."/>
        </authorList>
    </citation>
    <scope>NUCLEOTIDE SEQUENCE</scope>
    <source>
        <strain evidence="1">C1424</strain>
    </source>
</reference>
<sequence length="105" mass="12201">MSEDRKTYLSGCENPVQKLHEKGCFNRYHEGFVYPSPDEIKAIRLYLELSQIDVAKLVGATFKEGKGSQTIRKWETEEGKTEHRKIPYSVWRLLLIETGIVKVEE</sequence>
<dbReference type="AlphaFoldDB" id="A0A934JTW3"/>
<dbReference type="EMBL" id="JAEMNX010000034">
    <property type="protein sequence ID" value="MBJ7539879.1"/>
    <property type="molecule type" value="Genomic_DNA"/>
</dbReference>
<accession>A0A934JTW3</accession>
<organism evidence="1 2">
    <name type="scientific">Marinomonas transparens</name>
    <dbReference type="NCBI Taxonomy" id="2795388"/>
    <lineage>
        <taxon>Bacteria</taxon>
        <taxon>Pseudomonadati</taxon>
        <taxon>Pseudomonadota</taxon>
        <taxon>Gammaproteobacteria</taxon>
        <taxon>Oceanospirillales</taxon>
        <taxon>Oceanospirillaceae</taxon>
        <taxon>Marinomonas</taxon>
    </lineage>
</organism>
<dbReference type="RefSeq" id="WP_199470274.1">
    <property type="nucleotide sequence ID" value="NZ_JAEMNX010000034.1"/>
</dbReference>
<gene>
    <name evidence="1" type="ORF">I8J31_19585</name>
</gene>
<evidence type="ECO:0000313" key="1">
    <source>
        <dbReference type="EMBL" id="MBJ7539879.1"/>
    </source>
</evidence>
<dbReference type="Proteomes" id="UP000628710">
    <property type="component" value="Unassembled WGS sequence"/>
</dbReference>
<keyword evidence="2" id="KW-1185">Reference proteome</keyword>
<name>A0A934JTW3_9GAMM</name>
<dbReference type="Gene3D" id="1.10.260.40">
    <property type="entry name" value="lambda repressor-like DNA-binding domains"/>
    <property type="match status" value="1"/>
</dbReference>
<dbReference type="GO" id="GO:0003677">
    <property type="term" value="F:DNA binding"/>
    <property type="evidence" value="ECO:0007669"/>
    <property type="project" value="InterPro"/>
</dbReference>